<comment type="caution">
    <text evidence="2">The sequence shown here is derived from an EMBL/GenBank/DDBJ whole genome shotgun (WGS) entry which is preliminary data.</text>
</comment>
<evidence type="ECO:0000313" key="2">
    <source>
        <dbReference type="EMBL" id="KAI3959623.1"/>
    </source>
</evidence>
<organism evidence="2 3">
    <name type="scientific">Papaver atlanticum</name>
    <dbReference type="NCBI Taxonomy" id="357466"/>
    <lineage>
        <taxon>Eukaryota</taxon>
        <taxon>Viridiplantae</taxon>
        <taxon>Streptophyta</taxon>
        <taxon>Embryophyta</taxon>
        <taxon>Tracheophyta</taxon>
        <taxon>Spermatophyta</taxon>
        <taxon>Magnoliopsida</taxon>
        <taxon>Ranunculales</taxon>
        <taxon>Papaveraceae</taxon>
        <taxon>Papaveroideae</taxon>
        <taxon>Papaver</taxon>
    </lineage>
</organism>
<name>A0AAD4XYZ1_9MAGN</name>
<keyword evidence="3" id="KW-1185">Reference proteome</keyword>
<protein>
    <submittedName>
        <fullName evidence="2">Uncharacterized protein</fullName>
    </submittedName>
</protein>
<gene>
    <name evidence="2" type="ORF">MKW98_005682</name>
</gene>
<feature type="region of interest" description="Disordered" evidence="1">
    <location>
        <begin position="1"/>
        <end position="48"/>
    </location>
</feature>
<proteinExistence type="predicted"/>
<reference evidence="2" key="1">
    <citation type="submission" date="2022-04" db="EMBL/GenBank/DDBJ databases">
        <title>A functionally conserved STORR gene fusion in Papaver species that diverged 16.8 million years ago.</title>
        <authorList>
            <person name="Catania T."/>
        </authorList>
    </citation>
    <scope>NUCLEOTIDE SEQUENCE</scope>
    <source>
        <strain evidence="2">S-188037</strain>
    </source>
</reference>
<evidence type="ECO:0000313" key="3">
    <source>
        <dbReference type="Proteomes" id="UP001202328"/>
    </source>
</evidence>
<evidence type="ECO:0000256" key="1">
    <source>
        <dbReference type="SAM" id="MobiDB-lite"/>
    </source>
</evidence>
<dbReference type="AlphaFoldDB" id="A0AAD4XYZ1"/>
<dbReference type="EMBL" id="JAJJMB010001022">
    <property type="protein sequence ID" value="KAI3959623.1"/>
    <property type="molecule type" value="Genomic_DNA"/>
</dbReference>
<accession>A0AAD4XYZ1</accession>
<feature type="compositionally biased region" description="Acidic residues" evidence="1">
    <location>
        <begin position="13"/>
        <end position="48"/>
    </location>
</feature>
<dbReference type="Proteomes" id="UP001202328">
    <property type="component" value="Unassembled WGS sequence"/>
</dbReference>
<sequence>MVMKNREVNVDDINTDLYEDDDKDVDYNADELDESSENDAEYEDEEYDENPEICIGKIFDTPLEVAEAFRKYAKSLGFAMRKKTQ</sequence>